<evidence type="ECO:0000313" key="2">
    <source>
        <dbReference type="Proteomes" id="UP000229907"/>
    </source>
</evidence>
<organism evidence="1 2">
    <name type="scientific">Bifidobacterium choerinum</name>
    <dbReference type="NCBI Taxonomy" id="35760"/>
    <lineage>
        <taxon>Bacteria</taxon>
        <taxon>Bacillati</taxon>
        <taxon>Actinomycetota</taxon>
        <taxon>Actinomycetes</taxon>
        <taxon>Bifidobacteriales</taxon>
        <taxon>Bifidobacteriaceae</taxon>
        <taxon>Bifidobacterium</taxon>
    </lineage>
</organism>
<dbReference type="EMBL" id="CP018044">
    <property type="protein sequence ID" value="ATU21314.1"/>
    <property type="molecule type" value="Genomic_DNA"/>
</dbReference>
<gene>
    <name evidence="1" type="ORF">BcFMB_09165</name>
</gene>
<dbReference type="AlphaFoldDB" id="A0A2D3D8C1"/>
<evidence type="ECO:0000313" key="1">
    <source>
        <dbReference type="EMBL" id="ATU21314.1"/>
    </source>
</evidence>
<name>A0A2D3D8C1_9BIFI</name>
<evidence type="ECO:0008006" key="3">
    <source>
        <dbReference type="Google" id="ProtNLM"/>
    </source>
</evidence>
<reference evidence="1 2" key="1">
    <citation type="submission" date="2016-11" db="EMBL/GenBank/DDBJ databases">
        <title>complete genome sequence of Bifidobacterium choerinum strain FMB-1.</title>
        <authorList>
            <person name="Park C.-S."/>
            <person name="Jung D.-H."/>
            <person name="Choi D.-S."/>
        </authorList>
    </citation>
    <scope>NUCLEOTIDE SEQUENCE [LARGE SCALE GENOMIC DNA]</scope>
    <source>
        <strain evidence="1 2">FMB-1</strain>
    </source>
</reference>
<dbReference type="Proteomes" id="UP000229907">
    <property type="component" value="Chromosome"/>
</dbReference>
<dbReference type="KEGG" id="bcho:BcFMB_09165"/>
<protein>
    <recommendedName>
        <fullName evidence="3">Phage associated protein</fullName>
    </recommendedName>
</protein>
<dbReference type="Pfam" id="PF19586">
    <property type="entry name" value="DUF6093"/>
    <property type="match status" value="1"/>
</dbReference>
<dbReference type="InterPro" id="IPR046075">
    <property type="entry name" value="DUF6093"/>
</dbReference>
<proteinExistence type="predicted"/>
<sequence>MAESLMADECRIVHPTGRMSVDRMTGVVEPETTLVYEGRCKVQTAGGVASQVVSAAGDSTNVGGNVPVWALYLHLPVTVETAVSGDIAVIMRSRDPSLVGRRLRLVNLQSEKTWATARRWNVSEMPAEAEVDDE</sequence>
<accession>A0A2D3D8C1</accession>